<keyword evidence="3" id="KW-1003">Cell membrane</keyword>
<dbReference type="Gene3D" id="1.10.3720.10">
    <property type="entry name" value="MetI-like"/>
    <property type="match status" value="1"/>
</dbReference>
<comment type="caution">
    <text evidence="9">The sequence shown here is derived from an EMBL/GenBank/DDBJ whole genome shotgun (WGS) entry which is preliminary data.</text>
</comment>
<sequence>MPVQSIQNSKIWQRYDHVTRLRHYAGWVASTIVVLICWQFISGATRWHFVLDAPEQLASFAGRMFPPEWAYMSQLWWPLWDTLNIATLGTLLGLILAFPISFLAARNTTPHFLIRSVALLIIVVSRSVNSLIWALLLVAILGPGLLAGIIAIALRSIGFIGKLFYESIEETSREPVEAIVATGASPFQVLSYSILPQVMPSFAGVSIFRWDINIREATVIGLVGAGGIGLNLNATVNALRWDQAGMIFIVIFGLVLMSEAVSAQVRKAII</sequence>
<dbReference type="EMBL" id="RSAS01000714">
    <property type="protein sequence ID" value="RRR68507.1"/>
    <property type="molecule type" value="Genomic_DNA"/>
</dbReference>
<keyword evidence="6 7" id="KW-0472">Membrane</keyword>
<organism evidence="9 10">
    <name type="scientific">Candidatus Viridilinea halotolerans</name>
    <dbReference type="NCBI Taxonomy" id="2491704"/>
    <lineage>
        <taxon>Bacteria</taxon>
        <taxon>Bacillati</taxon>
        <taxon>Chloroflexota</taxon>
        <taxon>Chloroflexia</taxon>
        <taxon>Chloroflexales</taxon>
        <taxon>Chloroflexineae</taxon>
        <taxon>Oscillochloridaceae</taxon>
        <taxon>Candidatus Viridilinea</taxon>
    </lineage>
</organism>
<evidence type="ECO:0000256" key="5">
    <source>
        <dbReference type="ARBA" id="ARBA00022989"/>
    </source>
</evidence>
<dbReference type="SUPFAM" id="SSF161098">
    <property type="entry name" value="MetI-like"/>
    <property type="match status" value="1"/>
</dbReference>
<feature type="transmembrane region" description="Helical" evidence="7">
    <location>
        <begin position="134"/>
        <end position="154"/>
    </location>
</feature>
<dbReference type="InterPro" id="IPR005769">
    <property type="entry name" value="PhnE/PtxC"/>
</dbReference>
<dbReference type="Proteomes" id="UP000280307">
    <property type="component" value="Unassembled WGS sequence"/>
</dbReference>
<evidence type="ECO:0000256" key="4">
    <source>
        <dbReference type="ARBA" id="ARBA00022692"/>
    </source>
</evidence>
<evidence type="ECO:0000256" key="3">
    <source>
        <dbReference type="ARBA" id="ARBA00022475"/>
    </source>
</evidence>
<evidence type="ECO:0000256" key="6">
    <source>
        <dbReference type="ARBA" id="ARBA00023136"/>
    </source>
</evidence>
<dbReference type="GO" id="GO:0005886">
    <property type="term" value="C:plasma membrane"/>
    <property type="evidence" value="ECO:0007669"/>
    <property type="project" value="UniProtKB-SubCell"/>
</dbReference>
<comment type="similarity">
    <text evidence="7">Belongs to the binding-protein-dependent transport system permease family.</text>
</comment>
<reference evidence="9 10" key="1">
    <citation type="submission" date="2018-12" db="EMBL/GenBank/DDBJ databases">
        <title>Genome Sequence of Candidatus Viridilinea halotolerans isolated from saline sulfide-rich spring.</title>
        <authorList>
            <person name="Grouzdev D.S."/>
            <person name="Burganskaya E.I."/>
            <person name="Krutkina M.S."/>
            <person name="Sukhacheva M.V."/>
            <person name="Gorlenko V.M."/>
        </authorList>
    </citation>
    <scope>NUCLEOTIDE SEQUENCE [LARGE SCALE GENOMIC DNA]</scope>
    <source>
        <strain evidence="9">Chok-6</strain>
    </source>
</reference>
<feature type="transmembrane region" description="Helical" evidence="7">
    <location>
        <begin position="85"/>
        <end position="105"/>
    </location>
</feature>
<accession>A0A426TU19</accession>
<feature type="transmembrane region" description="Helical" evidence="7">
    <location>
        <begin position="219"/>
        <end position="239"/>
    </location>
</feature>
<dbReference type="Pfam" id="PF00528">
    <property type="entry name" value="BPD_transp_1"/>
    <property type="match status" value="1"/>
</dbReference>
<dbReference type="InterPro" id="IPR000515">
    <property type="entry name" value="MetI-like"/>
</dbReference>
<dbReference type="GO" id="GO:0015416">
    <property type="term" value="F:ABC-type phosphonate transporter activity"/>
    <property type="evidence" value="ECO:0007669"/>
    <property type="project" value="InterPro"/>
</dbReference>
<evidence type="ECO:0000256" key="1">
    <source>
        <dbReference type="ARBA" id="ARBA00004651"/>
    </source>
</evidence>
<evidence type="ECO:0000256" key="7">
    <source>
        <dbReference type="RuleBase" id="RU363032"/>
    </source>
</evidence>
<evidence type="ECO:0000259" key="8">
    <source>
        <dbReference type="PROSITE" id="PS50928"/>
    </source>
</evidence>
<keyword evidence="2 7" id="KW-0813">Transport</keyword>
<dbReference type="AlphaFoldDB" id="A0A426TU19"/>
<dbReference type="PANTHER" id="PTHR30043">
    <property type="entry name" value="PHOSPHONATES TRANSPORT SYSTEM PERMEASE PROTEIN"/>
    <property type="match status" value="1"/>
</dbReference>
<feature type="transmembrane region" description="Helical" evidence="7">
    <location>
        <begin position="112"/>
        <end position="128"/>
    </location>
</feature>
<feature type="domain" description="ABC transmembrane type-1" evidence="8">
    <location>
        <begin position="79"/>
        <end position="262"/>
    </location>
</feature>
<proteinExistence type="inferred from homology"/>
<evidence type="ECO:0000256" key="2">
    <source>
        <dbReference type="ARBA" id="ARBA00022448"/>
    </source>
</evidence>
<name>A0A426TU19_9CHLR</name>
<feature type="transmembrane region" description="Helical" evidence="7">
    <location>
        <begin position="245"/>
        <end position="265"/>
    </location>
</feature>
<feature type="transmembrane region" description="Helical" evidence="7">
    <location>
        <begin position="21"/>
        <end position="41"/>
    </location>
</feature>
<gene>
    <name evidence="9" type="primary">phnE</name>
    <name evidence="9" type="ORF">EI684_17525</name>
</gene>
<evidence type="ECO:0000313" key="10">
    <source>
        <dbReference type="Proteomes" id="UP000280307"/>
    </source>
</evidence>
<dbReference type="InterPro" id="IPR035906">
    <property type="entry name" value="MetI-like_sf"/>
</dbReference>
<dbReference type="PANTHER" id="PTHR30043:SF1">
    <property type="entry name" value="ABC TRANSPORT SYSTEM PERMEASE PROTEIN P69"/>
    <property type="match status" value="1"/>
</dbReference>
<protein>
    <submittedName>
        <fullName evidence="9">Phosphonate ABC transporter, permease protein PhnE</fullName>
    </submittedName>
</protein>
<dbReference type="PROSITE" id="PS50928">
    <property type="entry name" value="ABC_TM1"/>
    <property type="match status" value="1"/>
</dbReference>
<dbReference type="NCBIfam" id="TIGR01097">
    <property type="entry name" value="PhnE"/>
    <property type="match status" value="1"/>
</dbReference>
<keyword evidence="5 7" id="KW-1133">Transmembrane helix</keyword>
<dbReference type="CDD" id="cd06261">
    <property type="entry name" value="TM_PBP2"/>
    <property type="match status" value="1"/>
</dbReference>
<evidence type="ECO:0000313" key="9">
    <source>
        <dbReference type="EMBL" id="RRR68507.1"/>
    </source>
</evidence>
<comment type="subcellular location">
    <subcellularLocation>
        <location evidence="1 7">Cell membrane</location>
        <topology evidence="1 7">Multi-pass membrane protein</topology>
    </subcellularLocation>
</comment>
<keyword evidence="4 7" id="KW-0812">Transmembrane</keyword>